<proteinExistence type="predicted"/>
<reference evidence="1 2" key="1">
    <citation type="journal article" date="2018" name="Front. Plant Sci.">
        <title>Red Clover (Trifolium pratense) and Zigzag Clover (T. medium) - A Picture of Genomic Similarities and Differences.</title>
        <authorList>
            <person name="Dluhosova J."/>
            <person name="Istvanek J."/>
            <person name="Nedelnik J."/>
            <person name="Repkova J."/>
        </authorList>
    </citation>
    <scope>NUCLEOTIDE SEQUENCE [LARGE SCALE GENOMIC DNA]</scope>
    <source>
        <strain evidence="2">cv. 10/8</strain>
        <tissue evidence="1">Leaf</tissue>
    </source>
</reference>
<feature type="non-terminal residue" evidence="1">
    <location>
        <position position="48"/>
    </location>
</feature>
<comment type="caution">
    <text evidence="1">The sequence shown here is derived from an EMBL/GenBank/DDBJ whole genome shotgun (WGS) entry which is preliminary data.</text>
</comment>
<evidence type="ECO:0000313" key="2">
    <source>
        <dbReference type="Proteomes" id="UP000265520"/>
    </source>
</evidence>
<dbReference type="Proteomes" id="UP000265520">
    <property type="component" value="Unassembled WGS sequence"/>
</dbReference>
<evidence type="ECO:0000313" key="1">
    <source>
        <dbReference type="EMBL" id="MCI49536.1"/>
    </source>
</evidence>
<accession>A0A392SNU3</accession>
<dbReference type="AlphaFoldDB" id="A0A392SNU3"/>
<dbReference type="EMBL" id="LXQA010402676">
    <property type="protein sequence ID" value="MCI49536.1"/>
    <property type="molecule type" value="Genomic_DNA"/>
</dbReference>
<name>A0A392SNU3_9FABA</name>
<sequence length="48" mass="5571">MSLSDFIDYIQHDRSEEMDAGNPSFSAERLEYLKMLDDVGHHLLSDNQ</sequence>
<protein>
    <submittedName>
        <fullName evidence="1">Uncharacterized protein</fullName>
    </submittedName>
</protein>
<organism evidence="1 2">
    <name type="scientific">Trifolium medium</name>
    <dbReference type="NCBI Taxonomy" id="97028"/>
    <lineage>
        <taxon>Eukaryota</taxon>
        <taxon>Viridiplantae</taxon>
        <taxon>Streptophyta</taxon>
        <taxon>Embryophyta</taxon>
        <taxon>Tracheophyta</taxon>
        <taxon>Spermatophyta</taxon>
        <taxon>Magnoliopsida</taxon>
        <taxon>eudicotyledons</taxon>
        <taxon>Gunneridae</taxon>
        <taxon>Pentapetalae</taxon>
        <taxon>rosids</taxon>
        <taxon>fabids</taxon>
        <taxon>Fabales</taxon>
        <taxon>Fabaceae</taxon>
        <taxon>Papilionoideae</taxon>
        <taxon>50 kb inversion clade</taxon>
        <taxon>NPAAA clade</taxon>
        <taxon>Hologalegina</taxon>
        <taxon>IRL clade</taxon>
        <taxon>Trifolieae</taxon>
        <taxon>Trifolium</taxon>
    </lineage>
</organism>
<keyword evidence="2" id="KW-1185">Reference proteome</keyword>